<feature type="compositionally biased region" description="Polar residues" evidence="1">
    <location>
        <begin position="264"/>
        <end position="293"/>
    </location>
</feature>
<dbReference type="EMBL" id="KN847042">
    <property type="protein sequence ID" value="KIW29519.1"/>
    <property type="molecule type" value="Genomic_DNA"/>
</dbReference>
<evidence type="ECO:0000256" key="1">
    <source>
        <dbReference type="SAM" id="MobiDB-lite"/>
    </source>
</evidence>
<feature type="compositionally biased region" description="Polar residues" evidence="1">
    <location>
        <begin position="305"/>
        <end position="315"/>
    </location>
</feature>
<feature type="compositionally biased region" description="Low complexity" evidence="1">
    <location>
        <begin position="360"/>
        <end position="371"/>
    </location>
</feature>
<dbReference type="RefSeq" id="XP_016249735.1">
    <property type="nucleotide sequence ID" value="XM_016392216.1"/>
</dbReference>
<proteinExistence type="predicted"/>
<feature type="compositionally biased region" description="Basic residues" evidence="1">
    <location>
        <begin position="979"/>
        <end position="989"/>
    </location>
</feature>
<dbReference type="VEuPathDB" id="FungiDB:PV07_05332"/>
<dbReference type="PANTHER" id="PTHR38791:SF5">
    <property type="entry name" value="TRANSCRIPTION FACTOR DBAG-RELATED"/>
    <property type="match status" value="1"/>
</dbReference>
<dbReference type="PANTHER" id="PTHR38791">
    <property type="entry name" value="ZN(II)2CYS6 TRANSCRIPTION FACTOR (EUROFUNG)-RELATED-RELATED"/>
    <property type="match status" value="1"/>
</dbReference>
<feature type="compositionally biased region" description="Basic residues" evidence="1">
    <location>
        <begin position="928"/>
        <end position="939"/>
    </location>
</feature>
<feature type="compositionally biased region" description="Pro residues" evidence="1">
    <location>
        <begin position="917"/>
        <end position="927"/>
    </location>
</feature>
<dbReference type="OrthoDB" id="4160106at2759"/>
<feature type="compositionally biased region" description="Basic and acidic residues" evidence="1">
    <location>
        <begin position="183"/>
        <end position="205"/>
    </location>
</feature>
<keyword evidence="3" id="KW-1185">Reference proteome</keyword>
<feature type="region of interest" description="Disordered" evidence="1">
    <location>
        <begin position="899"/>
        <end position="990"/>
    </location>
</feature>
<reference evidence="2 3" key="1">
    <citation type="submission" date="2015-01" db="EMBL/GenBank/DDBJ databases">
        <title>The Genome Sequence of Cladophialophora immunda CBS83496.</title>
        <authorList>
            <consortium name="The Broad Institute Genomics Platform"/>
            <person name="Cuomo C."/>
            <person name="de Hoog S."/>
            <person name="Gorbushina A."/>
            <person name="Stielow B."/>
            <person name="Teixiera M."/>
            <person name="Abouelleil A."/>
            <person name="Chapman S.B."/>
            <person name="Priest M."/>
            <person name="Young S.K."/>
            <person name="Wortman J."/>
            <person name="Nusbaum C."/>
            <person name="Birren B."/>
        </authorList>
    </citation>
    <scope>NUCLEOTIDE SEQUENCE [LARGE SCALE GENOMIC DNA]</scope>
    <source>
        <strain evidence="2 3">CBS 83496</strain>
    </source>
</reference>
<name>A0A0D2D1A7_9EURO</name>
<feature type="region of interest" description="Disordered" evidence="1">
    <location>
        <begin position="101"/>
        <end position="384"/>
    </location>
</feature>
<protein>
    <submittedName>
        <fullName evidence="2">Uncharacterized protein</fullName>
    </submittedName>
</protein>
<dbReference type="GeneID" id="27344526"/>
<feature type="compositionally biased region" description="Acidic residues" evidence="1">
    <location>
        <begin position="942"/>
        <end position="962"/>
    </location>
</feature>
<dbReference type="HOGENOM" id="CLU_298965_0_0_1"/>
<gene>
    <name evidence="2" type="ORF">PV07_05332</name>
</gene>
<sequence length="1004" mass="112167">MHHTTAQFQYQHKAIEYLKDITYHTTAQFQHQHKAVEYLKDIMYHTTAQFQHQHKAIEYLEVFKYNRTSQCQPSGLATESRLNRVAQPEFMDQMENGSLEHVAPGGFVCSPNQQPSGTQGSRFEISTATPVPVQQPHTTPQEASQKQQTSPAQIPISNEQAPAPPEDSTIYYTPRVSRPTQLRNDRGRHTEPPEQKSRDWKDHARGAQTKKPPQRMGGRSKDSSLQEHVTARTPGSSEKAIVQQANTAQAPETSREARRASPAHDNTASATDSTGGTPEVSQNHDAGQTSSANEEARRLPPPQNDKPQAPTTNQEAPAIARPQVHRDDAPEPSRNRTPQKASPQASEQNTNPPSQNTPDQAARSSRESSSQNATTPTSGPSRRALLERSGTEALPIDLDLEADTPLEIVGTPRMPESVEDAPVEHVNAPPSPRSENVPLQLPGPELPIEGTALTFFAWFVTSSRRPETVTSYLDELPTLLLKASKRHPVLDSALRALSLVLYGLFHKSEPAVDRARLIHASSQRMLAQLTSPDAEESVSSDELIVSELLSEFYELCICLQEQRPFRKAQMGCLERVLELRSKEPFPDALSNRVFSAARHQIACYCIETSQSATQILGRHVFICENDPGSKLTREAIRVSDFLDEFRRNRDSYPQPPCWQQLQKGLDIDDGLSCWPKTVPSWWQYSFHKDSIYTNDLGYHGMVHIYHDIQVASVWNCYRHIRIMLLSTIAELAFLSGQVAGIDYKGVRRKAISSMTELAVDICASVPFFVGTRSAATPESKIRYPSLGTRDADLIHRQNAHSWGWFLLLVPLSRLQMTGNLPAEQREWAAQQHSRVCAIGDQRYHVRAGSFERLLSDSLPSFACSHAINIQNLAHIDLVDREPTDEGDPMDLDGFGLRRAAAQSPNSGSNSPRTQSPSPQPPPPPPPRSSRRPKRGRRRRREDDDEDDDDKDANADADADEEEGRVSCECGRRGRMSNPQRHHRERAAKRRACDTCGISFTKRLA</sequence>
<dbReference type="InterPro" id="IPR053175">
    <property type="entry name" value="DHMBA_Reg_Transcription_Factor"/>
</dbReference>
<feature type="region of interest" description="Disordered" evidence="1">
    <location>
        <begin position="412"/>
        <end position="436"/>
    </location>
</feature>
<feature type="compositionally biased region" description="Polar residues" evidence="1">
    <location>
        <begin position="335"/>
        <end position="359"/>
    </location>
</feature>
<feature type="compositionally biased region" description="Polar residues" evidence="1">
    <location>
        <begin position="243"/>
        <end position="252"/>
    </location>
</feature>
<dbReference type="STRING" id="569365.A0A0D2D1A7"/>
<feature type="compositionally biased region" description="Low complexity" evidence="1">
    <location>
        <begin position="127"/>
        <end position="141"/>
    </location>
</feature>
<feature type="compositionally biased region" description="Basic and acidic residues" evidence="1">
    <location>
        <begin position="324"/>
        <end position="334"/>
    </location>
</feature>
<evidence type="ECO:0000313" key="3">
    <source>
        <dbReference type="Proteomes" id="UP000054466"/>
    </source>
</evidence>
<organism evidence="2 3">
    <name type="scientific">Cladophialophora immunda</name>
    <dbReference type="NCBI Taxonomy" id="569365"/>
    <lineage>
        <taxon>Eukaryota</taxon>
        <taxon>Fungi</taxon>
        <taxon>Dikarya</taxon>
        <taxon>Ascomycota</taxon>
        <taxon>Pezizomycotina</taxon>
        <taxon>Eurotiomycetes</taxon>
        <taxon>Chaetothyriomycetidae</taxon>
        <taxon>Chaetothyriales</taxon>
        <taxon>Herpotrichiellaceae</taxon>
        <taxon>Cladophialophora</taxon>
    </lineage>
</organism>
<feature type="compositionally biased region" description="Polar residues" evidence="1">
    <location>
        <begin position="110"/>
        <end position="126"/>
    </location>
</feature>
<accession>A0A0D2D1A7</accession>
<dbReference type="Proteomes" id="UP000054466">
    <property type="component" value="Unassembled WGS sequence"/>
</dbReference>
<feature type="compositionally biased region" description="Polar residues" evidence="1">
    <location>
        <begin position="142"/>
        <end position="160"/>
    </location>
</feature>
<evidence type="ECO:0000313" key="2">
    <source>
        <dbReference type="EMBL" id="KIW29519.1"/>
    </source>
</evidence>
<dbReference type="AlphaFoldDB" id="A0A0D2D1A7"/>